<dbReference type="Proteomes" id="UP000886523">
    <property type="component" value="Unassembled WGS sequence"/>
</dbReference>
<evidence type="ECO:0000256" key="2">
    <source>
        <dbReference type="ARBA" id="ARBA00022741"/>
    </source>
</evidence>
<feature type="transmembrane region" description="Helical" evidence="5">
    <location>
        <begin position="202"/>
        <end position="228"/>
    </location>
</feature>
<reference evidence="6" key="1">
    <citation type="journal article" date="2020" name="Nat. Commun.">
        <title>Large-scale genome sequencing of mycorrhizal fungi provides insights into the early evolution of symbiotic traits.</title>
        <authorList>
            <person name="Miyauchi S."/>
            <person name="Kiss E."/>
            <person name="Kuo A."/>
            <person name="Drula E."/>
            <person name="Kohler A."/>
            <person name="Sanchez-Garcia M."/>
            <person name="Morin E."/>
            <person name="Andreopoulos B."/>
            <person name="Barry K.W."/>
            <person name="Bonito G."/>
            <person name="Buee M."/>
            <person name="Carver A."/>
            <person name="Chen C."/>
            <person name="Cichocki N."/>
            <person name="Clum A."/>
            <person name="Culley D."/>
            <person name="Crous P.W."/>
            <person name="Fauchery L."/>
            <person name="Girlanda M."/>
            <person name="Hayes R.D."/>
            <person name="Keri Z."/>
            <person name="LaButti K."/>
            <person name="Lipzen A."/>
            <person name="Lombard V."/>
            <person name="Magnuson J."/>
            <person name="Maillard F."/>
            <person name="Murat C."/>
            <person name="Nolan M."/>
            <person name="Ohm R.A."/>
            <person name="Pangilinan J."/>
            <person name="Pereira M.F."/>
            <person name="Perotto S."/>
            <person name="Peter M."/>
            <person name="Pfister S."/>
            <person name="Riley R."/>
            <person name="Sitrit Y."/>
            <person name="Stielow J.B."/>
            <person name="Szollosi G."/>
            <person name="Zifcakova L."/>
            <person name="Stursova M."/>
            <person name="Spatafora J.W."/>
            <person name="Tedersoo L."/>
            <person name="Vaario L.M."/>
            <person name="Yamada A."/>
            <person name="Yan M."/>
            <person name="Wang P."/>
            <person name="Xu J."/>
            <person name="Bruns T."/>
            <person name="Baldrian P."/>
            <person name="Vilgalys R."/>
            <person name="Dunand C."/>
            <person name="Henrissat B."/>
            <person name="Grigoriev I.V."/>
            <person name="Hibbett D."/>
            <person name="Nagy L.G."/>
            <person name="Martin F.M."/>
        </authorList>
    </citation>
    <scope>NUCLEOTIDE SEQUENCE</scope>
    <source>
        <strain evidence="6">UP504</strain>
    </source>
</reference>
<keyword evidence="2" id="KW-0547">Nucleotide-binding</keyword>
<evidence type="ECO:0000256" key="4">
    <source>
        <dbReference type="SAM" id="MobiDB-lite"/>
    </source>
</evidence>
<dbReference type="NCBIfam" id="TIGR00152">
    <property type="entry name" value="dephospho-CoA kinase"/>
    <property type="match status" value="1"/>
</dbReference>
<dbReference type="GO" id="GO:0004140">
    <property type="term" value="F:dephospho-CoA kinase activity"/>
    <property type="evidence" value="ECO:0007669"/>
    <property type="project" value="InterPro"/>
</dbReference>
<dbReference type="PANTHER" id="PTHR10695">
    <property type="entry name" value="DEPHOSPHO-COA KINASE-RELATED"/>
    <property type="match status" value="1"/>
</dbReference>
<keyword evidence="5" id="KW-1133">Transmembrane helix</keyword>
<dbReference type="OrthoDB" id="247245at2759"/>
<proteinExistence type="inferred from homology"/>
<organism evidence="6 7">
    <name type="scientific">Hydnum rufescens UP504</name>
    <dbReference type="NCBI Taxonomy" id="1448309"/>
    <lineage>
        <taxon>Eukaryota</taxon>
        <taxon>Fungi</taxon>
        <taxon>Dikarya</taxon>
        <taxon>Basidiomycota</taxon>
        <taxon>Agaricomycotina</taxon>
        <taxon>Agaricomycetes</taxon>
        <taxon>Cantharellales</taxon>
        <taxon>Hydnaceae</taxon>
        <taxon>Hydnum</taxon>
    </lineage>
</organism>
<keyword evidence="5" id="KW-0812">Transmembrane</keyword>
<gene>
    <name evidence="6" type="ORF">BS47DRAFT_329467</name>
</gene>
<dbReference type="AlphaFoldDB" id="A0A9P6DY99"/>
<dbReference type="SUPFAM" id="SSF52540">
    <property type="entry name" value="P-loop containing nucleoside triphosphate hydrolases"/>
    <property type="match status" value="1"/>
</dbReference>
<evidence type="ECO:0000256" key="3">
    <source>
        <dbReference type="ARBA" id="ARBA00022840"/>
    </source>
</evidence>
<evidence type="ECO:0000256" key="5">
    <source>
        <dbReference type="SAM" id="Phobius"/>
    </source>
</evidence>
<keyword evidence="5" id="KW-0472">Membrane</keyword>
<feature type="region of interest" description="Disordered" evidence="4">
    <location>
        <begin position="234"/>
        <end position="253"/>
    </location>
</feature>
<dbReference type="InterPro" id="IPR027417">
    <property type="entry name" value="P-loop_NTPase"/>
</dbReference>
<dbReference type="InterPro" id="IPR001977">
    <property type="entry name" value="Depp_CoAkinase"/>
</dbReference>
<evidence type="ECO:0000256" key="1">
    <source>
        <dbReference type="ARBA" id="ARBA00009018"/>
    </source>
</evidence>
<dbReference type="HAMAP" id="MF_00376">
    <property type="entry name" value="Dephospho_CoA_kinase"/>
    <property type="match status" value="1"/>
</dbReference>
<accession>A0A9P6DY99</accession>
<dbReference type="GO" id="GO:0015937">
    <property type="term" value="P:coenzyme A biosynthetic process"/>
    <property type="evidence" value="ECO:0007669"/>
    <property type="project" value="InterPro"/>
</dbReference>
<evidence type="ECO:0000313" key="6">
    <source>
        <dbReference type="EMBL" id="KAF9518242.1"/>
    </source>
</evidence>
<dbReference type="GO" id="GO:0005737">
    <property type="term" value="C:cytoplasm"/>
    <property type="evidence" value="ECO:0007669"/>
    <property type="project" value="UniProtKB-ARBA"/>
</dbReference>
<evidence type="ECO:0008006" key="8">
    <source>
        <dbReference type="Google" id="ProtNLM"/>
    </source>
</evidence>
<dbReference type="Gene3D" id="3.40.50.300">
    <property type="entry name" value="P-loop containing nucleotide triphosphate hydrolases"/>
    <property type="match status" value="1"/>
</dbReference>
<dbReference type="PROSITE" id="PS51219">
    <property type="entry name" value="DPCK"/>
    <property type="match status" value="1"/>
</dbReference>
<comment type="caution">
    <text evidence="6">The sequence shown here is derived from an EMBL/GenBank/DDBJ whole genome shotgun (WGS) entry which is preliminary data.</text>
</comment>
<evidence type="ECO:0000313" key="7">
    <source>
        <dbReference type="Proteomes" id="UP000886523"/>
    </source>
</evidence>
<comment type="similarity">
    <text evidence="1">Belongs to the CoaE family.</text>
</comment>
<dbReference type="PANTHER" id="PTHR10695:SF46">
    <property type="entry name" value="BIFUNCTIONAL COENZYME A SYNTHASE-RELATED"/>
    <property type="match status" value="1"/>
</dbReference>
<dbReference type="Pfam" id="PF01121">
    <property type="entry name" value="CoaE"/>
    <property type="match status" value="1"/>
</dbReference>
<sequence length="253" mass="28334">MLVIGLTGGIASGKSAVSHLFASHGFPIVDADVLARRVVEPGTSPYAQIVATFGREVLLKDGSQGLDRPKLGEIVFNDERKRKLLNAIVHPAVRWEMIWDVARYWLAGHKICILDVPLLIESGIWKWVAKVVVVYCSKDIQLQRLMQRDRSTQAAALARLNSQLPLASKLEYSDHVIDNSGSLQDLDGQVASLVQRFQREAGWSWVISWLIPPVGLLVGLWILSWKAVKRRNRRGNRRDNEGGVRLQEVDTSE</sequence>
<protein>
    <recommendedName>
        <fullName evidence="8">Dephospho-CoA kinase</fullName>
    </recommendedName>
</protein>
<keyword evidence="3" id="KW-0067">ATP-binding</keyword>
<dbReference type="EMBL" id="MU128926">
    <property type="protein sequence ID" value="KAF9518242.1"/>
    <property type="molecule type" value="Genomic_DNA"/>
</dbReference>
<dbReference type="GO" id="GO:0005524">
    <property type="term" value="F:ATP binding"/>
    <property type="evidence" value="ECO:0007669"/>
    <property type="project" value="UniProtKB-KW"/>
</dbReference>
<dbReference type="CDD" id="cd02022">
    <property type="entry name" value="DPCK"/>
    <property type="match status" value="1"/>
</dbReference>
<keyword evidence="7" id="KW-1185">Reference proteome</keyword>
<dbReference type="FunFam" id="3.40.50.300:FF:000485">
    <property type="entry name" value="Dephospho-CoA kinase CAB5"/>
    <property type="match status" value="1"/>
</dbReference>
<name>A0A9P6DY99_9AGAM</name>